<dbReference type="HOGENOM" id="CLU_3235101_0_0_9"/>
<evidence type="ECO:0000313" key="1">
    <source>
        <dbReference type="EMBL" id="BAN07457.1"/>
    </source>
</evidence>
<dbReference type="KEGG" id="lbk:LVISKB_1822"/>
<protein>
    <submittedName>
        <fullName evidence="1">Uncharacterized protein</fullName>
    </submittedName>
</protein>
<gene>
    <name evidence="1" type="ORF">LVISKB_1822</name>
</gene>
<dbReference type="PATRIC" id="fig|1001583.3.peg.1811"/>
<evidence type="ECO:0000313" key="2">
    <source>
        <dbReference type="Proteomes" id="UP000012042"/>
    </source>
</evidence>
<accession>M5AGK0</accession>
<proteinExistence type="predicted"/>
<dbReference type="Proteomes" id="UP000012042">
    <property type="component" value="Chromosome"/>
</dbReference>
<reference evidence="1 2" key="1">
    <citation type="journal article" date="2013" name="PLoS ONE">
        <title>Genomic Analysis by Deep Sequencing of the Probiotic Lactobacillus brevis KB290 Harboring Nine Plasmids Reveals Genomic Stability.</title>
        <authorList>
            <person name="Fukao M."/>
            <person name="Oshima K."/>
            <person name="Morita H."/>
            <person name="Toh H."/>
            <person name="Suda W."/>
            <person name="Kim S.W."/>
            <person name="Suzuki S."/>
            <person name="Yakabe T."/>
            <person name="Hattori M."/>
            <person name="Yajima N."/>
        </authorList>
    </citation>
    <scope>NUCLEOTIDE SEQUENCE [LARGE SCALE GENOMIC DNA]</scope>
    <source>
        <strain evidence="1 2">KB290</strain>
    </source>
</reference>
<sequence>MMTLLYAKHALKPKKSRVIKEKEPDNSRLVDEFNFYSAIARYC</sequence>
<dbReference type="EMBL" id="AP012167">
    <property type="protein sequence ID" value="BAN07457.1"/>
    <property type="molecule type" value="Genomic_DNA"/>
</dbReference>
<dbReference type="AlphaFoldDB" id="M5AGK0"/>
<name>M5AGK0_LEVBR</name>
<organism evidence="1 2">
    <name type="scientific">Levilactobacillus brevis KB290</name>
    <dbReference type="NCBI Taxonomy" id="1001583"/>
    <lineage>
        <taxon>Bacteria</taxon>
        <taxon>Bacillati</taxon>
        <taxon>Bacillota</taxon>
        <taxon>Bacilli</taxon>
        <taxon>Lactobacillales</taxon>
        <taxon>Lactobacillaceae</taxon>
        <taxon>Levilactobacillus</taxon>
    </lineage>
</organism>